<evidence type="ECO:0000256" key="3">
    <source>
        <dbReference type="ARBA" id="ARBA00022884"/>
    </source>
</evidence>
<dbReference type="GO" id="GO:0003735">
    <property type="term" value="F:structural constituent of ribosome"/>
    <property type="evidence" value="ECO:0007669"/>
    <property type="project" value="InterPro"/>
</dbReference>
<evidence type="ECO:0000256" key="1">
    <source>
        <dbReference type="ARBA" id="ARBA00007116"/>
    </source>
</evidence>
<dbReference type="GO" id="GO:0006412">
    <property type="term" value="P:translation"/>
    <property type="evidence" value="ECO:0007669"/>
    <property type="project" value="UniProtKB-UniRule"/>
</dbReference>
<dbReference type="InterPro" id="IPR005484">
    <property type="entry name" value="Ribosomal_uL18_bac/plant/anim"/>
</dbReference>
<evidence type="ECO:0000256" key="2">
    <source>
        <dbReference type="ARBA" id="ARBA00022730"/>
    </source>
</evidence>
<evidence type="ECO:0000256" key="6">
    <source>
        <dbReference type="ARBA" id="ARBA00035197"/>
    </source>
</evidence>
<keyword evidence="2 7" id="KW-0699">rRNA-binding</keyword>
<dbReference type="AlphaFoldDB" id="A0A0G1PHD6"/>
<dbReference type="NCBIfam" id="TIGR00060">
    <property type="entry name" value="L18_bact"/>
    <property type="match status" value="1"/>
</dbReference>
<name>A0A0G1PHD6_UNCKA</name>
<evidence type="ECO:0000313" key="9">
    <source>
        <dbReference type="Proteomes" id="UP000034732"/>
    </source>
</evidence>
<keyword evidence="3 7" id="KW-0694">RNA-binding</keyword>
<comment type="subunit">
    <text evidence="7">Part of the 50S ribosomal subunit; part of the 5S rRNA/L5/L18/L25 subcomplex. Contacts the 5S and 23S rRNAs.</text>
</comment>
<dbReference type="PANTHER" id="PTHR12899">
    <property type="entry name" value="39S RIBOSOMAL PROTEIN L18, MITOCHONDRIAL"/>
    <property type="match status" value="1"/>
</dbReference>
<dbReference type="GO" id="GO:0008097">
    <property type="term" value="F:5S rRNA binding"/>
    <property type="evidence" value="ECO:0007669"/>
    <property type="project" value="TreeGrafter"/>
</dbReference>
<keyword evidence="4 7" id="KW-0689">Ribosomal protein</keyword>
<organism evidence="8 9">
    <name type="scientific">candidate division WWE3 bacterium GW2011_GWA1_46_21</name>
    <dbReference type="NCBI Taxonomy" id="1619107"/>
    <lineage>
        <taxon>Bacteria</taxon>
        <taxon>Katanobacteria</taxon>
    </lineage>
</organism>
<evidence type="ECO:0000256" key="4">
    <source>
        <dbReference type="ARBA" id="ARBA00022980"/>
    </source>
</evidence>
<comment type="function">
    <text evidence="7">This is one of the proteins that bind and probably mediate the attachment of the 5S RNA into the large ribosomal subunit, where it forms part of the central protuberance.</text>
</comment>
<accession>A0A0G1PHD6</accession>
<dbReference type="Gene3D" id="3.30.420.100">
    <property type="match status" value="1"/>
</dbReference>
<dbReference type="InterPro" id="IPR057268">
    <property type="entry name" value="Ribosomal_L18"/>
</dbReference>
<evidence type="ECO:0000256" key="7">
    <source>
        <dbReference type="HAMAP-Rule" id="MF_01337"/>
    </source>
</evidence>
<dbReference type="HAMAP" id="MF_01337_B">
    <property type="entry name" value="Ribosomal_uL18_B"/>
    <property type="match status" value="1"/>
</dbReference>
<dbReference type="CDD" id="cd00432">
    <property type="entry name" value="Ribosomal_L18_L5e"/>
    <property type="match status" value="1"/>
</dbReference>
<dbReference type="InterPro" id="IPR004389">
    <property type="entry name" value="Ribosomal_uL18_bac-type"/>
</dbReference>
<dbReference type="EMBL" id="LCMF01000001">
    <property type="protein sequence ID" value="KKU32181.1"/>
    <property type="molecule type" value="Genomic_DNA"/>
</dbReference>
<keyword evidence="5 7" id="KW-0687">Ribonucleoprotein</keyword>
<comment type="similarity">
    <text evidence="1 7">Belongs to the universal ribosomal protein uL18 family.</text>
</comment>
<dbReference type="GO" id="GO:0022625">
    <property type="term" value="C:cytosolic large ribosomal subunit"/>
    <property type="evidence" value="ECO:0007669"/>
    <property type="project" value="TreeGrafter"/>
</dbReference>
<dbReference type="Pfam" id="PF00861">
    <property type="entry name" value="Ribosomal_L18p"/>
    <property type="match status" value="1"/>
</dbReference>
<gene>
    <name evidence="7" type="primary">rplR</name>
    <name evidence="8" type="ORF">UX44_C0001G0026</name>
</gene>
<dbReference type="SUPFAM" id="SSF53137">
    <property type="entry name" value="Translational machinery components"/>
    <property type="match status" value="1"/>
</dbReference>
<dbReference type="PATRIC" id="fig|1619107.3.peg.28"/>
<protein>
    <recommendedName>
        <fullName evidence="6 7">Large ribosomal subunit protein uL18</fullName>
    </recommendedName>
</protein>
<dbReference type="FunFam" id="3.30.420.100:FF:000001">
    <property type="entry name" value="50S ribosomal protein L18"/>
    <property type="match status" value="1"/>
</dbReference>
<proteinExistence type="inferred from homology"/>
<reference evidence="8 9" key="1">
    <citation type="journal article" date="2015" name="Nature">
        <title>rRNA introns, odd ribosomes, and small enigmatic genomes across a large radiation of phyla.</title>
        <authorList>
            <person name="Brown C.T."/>
            <person name="Hug L.A."/>
            <person name="Thomas B.C."/>
            <person name="Sharon I."/>
            <person name="Castelle C.J."/>
            <person name="Singh A."/>
            <person name="Wilkins M.J."/>
            <person name="Williams K.H."/>
            <person name="Banfield J.F."/>
        </authorList>
    </citation>
    <scope>NUCLEOTIDE SEQUENCE [LARGE SCALE GENOMIC DNA]</scope>
</reference>
<evidence type="ECO:0000313" key="8">
    <source>
        <dbReference type="EMBL" id="KKU32181.1"/>
    </source>
</evidence>
<dbReference type="Proteomes" id="UP000034732">
    <property type="component" value="Unassembled WGS sequence"/>
</dbReference>
<dbReference type="PANTHER" id="PTHR12899:SF3">
    <property type="entry name" value="LARGE RIBOSOMAL SUBUNIT PROTEIN UL18M"/>
    <property type="match status" value="1"/>
</dbReference>
<sequence length="119" mass="13305">MTKVILRKSNRIRRKLRVKDKLFGTAQKPRLCVFRSNKYIYGSLIDDVAKRTLVDVADSVKILHKGKTKTSASKEIGKLLAARAKKAKITSAVFDRNGYMYHGRVKSLADGAREGGLVL</sequence>
<comment type="caution">
    <text evidence="8">The sequence shown here is derived from an EMBL/GenBank/DDBJ whole genome shotgun (WGS) entry which is preliminary data.</text>
</comment>
<evidence type="ECO:0000256" key="5">
    <source>
        <dbReference type="ARBA" id="ARBA00023274"/>
    </source>
</evidence>